<keyword evidence="2" id="KW-1133">Transmembrane helix</keyword>
<reference evidence="4" key="1">
    <citation type="journal article" date="2014" name="Int. J. Syst. Evol. Microbiol.">
        <title>Complete genome sequence of Corynebacterium casei LMG S-19264T (=DSM 44701T), isolated from a smear-ripened cheese.</title>
        <authorList>
            <consortium name="US DOE Joint Genome Institute (JGI-PGF)"/>
            <person name="Walter F."/>
            <person name="Albersmeier A."/>
            <person name="Kalinowski J."/>
            <person name="Ruckert C."/>
        </authorList>
    </citation>
    <scope>NUCLEOTIDE SEQUENCE</scope>
    <source>
        <strain evidence="4">CGMCC 1.7086</strain>
    </source>
</reference>
<feature type="transmembrane region" description="Helical" evidence="2">
    <location>
        <begin position="6"/>
        <end position="30"/>
    </location>
</feature>
<evidence type="ECO:0000256" key="2">
    <source>
        <dbReference type="SAM" id="Phobius"/>
    </source>
</evidence>
<keyword evidence="2" id="KW-0812">Transmembrane</keyword>
<dbReference type="EMBL" id="BMLS01000001">
    <property type="protein sequence ID" value="GGO66827.1"/>
    <property type="molecule type" value="Genomic_DNA"/>
</dbReference>
<dbReference type="Pfam" id="PF10675">
    <property type="entry name" value="DUF2489"/>
    <property type="match status" value="1"/>
</dbReference>
<comment type="caution">
    <text evidence="4">The sequence shown here is derived from an EMBL/GenBank/DDBJ whole genome shotgun (WGS) entry which is preliminary data.</text>
</comment>
<dbReference type="AlphaFoldDB" id="A0A917YU69"/>
<organism evidence="4 5">
    <name type="scientific">Bowmanella pacifica</name>
    <dbReference type="NCBI Taxonomy" id="502051"/>
    <lineage>
        <taxon>Bacteria</taxon>
        <taxon>Pseudomonadati</taxon>
        <taxon>Pseudomonadota</taxon>
        <taxon>Gammaproteobacteria</taxon>
        <taxon>Alteromonadales</taxon>
        <taxon>Alteromonadaceae</taxon>
        <taxon>Bowmanella</taxon>
    </lineage>
</organism>
<dbReference type="Proteomes" id="UP000606935">
    <property type="component" value="Unassembled WGS sequence"/>
</dbReference>
<accession>A0A917YU69</accession>
<evidence type="ECO:0000256" key="1">
    <source>
        <dbReference type="SAM" id="Coils"/>
    </source>
</evidence>
<protein>
    <recommendedName>
        <fullName evidence="3">DUF2489 domain-containing protein</fullName>
    </recommendedName>
</protein>
<reference evidence="4" key="2">
    <citation type="submission" date="2020-09" db="EMBL/GenBank/DDBJ databases">
        <authorList>
            <person name="Sun Q."/>
            <person name="Zhou Y."/>
        </authorList>
    </citation>
    <scope>NUCLEOTIDE SEQUENCE</scope>
    <source>
        <strain evidence="4">CGMCC 1.7086</strain>
    </source>
</reference>
<evidence type="ECO:0000313" key="4">
    <source>
        <dbReference type="EMBL" id="GGO66827.1"/>
    </source>
</evidence>
<dbReference type="InterPro" id="IPR019617">
    <property type="entry name" value="DUF2489"/>
</dbReference>
<keyword evidence="2" id="KW-0472">Membrane</keyword>
<gene>
    <name evidence="4" type="ORF">GCM10010982_11930</name>
</gene>
<proteinExistence type="predicted"/>
<evidence type="ECO:0000313" key="5">
    <source>
        <dbReference type="Proteomes" id="UP000606935"/>
    </source>
</evidence>
<keyword evidence="1" id="KW-0175">Coiled coil</keyword>
<feature type="domain" description="DUF2489" evidence="3">
    <location>
        <begin position="18"/>
        <end position="143"/>
    </location>
</feature>
<evidence type="ECO:0000259" key="3">
    <source>
        <dbReference type="Pfam" id="PF10675"/>
    </source>
</evidence>
<dbReference type="RefSeq" id="WP_188691595.1">
    <property type="nucleotide sequence ID" value="NZ_BMLS01000001.1"/>
</dbReference>
<name>A0A917YU69_9ALTE</name>
<keyword evidence="5" id="KW-1185">Reference proteome</keyword>
<sequence length="147" mass="17024">MTVTPLLTAILVVALLIIAGLAFYAGRLLFLLKRQNQQQQAANQQREDYLRQSIQTIAQALDQQQCGLSEGSIRLCVLLENFDQEADHTLRFPALHELYGRIKHMPTHKAYSDLPKLERRRMQLEREEHEAELESQILKEIQVLKSF</sequence>
<feature type="coiled-coil region" evidence="1">
    <location>
        <begin position="114"/>
        <end position="141"/>
    </location>
</feature>